<evidence type="ECO:0000313" key="3">
    <source>
        <dbReference type="EMBL" id="MFC3230302.1"/>
    </source>
</evidence>
<protein>
    <submittedName>
        <fullName evidence="3">DUF4164 family protein</fullName>
    </submittedName>
</protein>
<organism evidence="3 4">
    <name type="scientific">Marinibaculum pumilum</name>
    <dbReference type="NCBI Taxonomy" id="1766165"/>
    <lineage>
        <taxon>Bacteria</taxon>
        <taxon>Pseudomonadati</taxon>
        <taxon>Pseudomonadota</taxon>
        <taxon>Alphaproteobacteria</taxon>
        <taxon>Rhodospirillales</taxon>
        <taxon>Rhodospirillaceae</taxon>
        <taxon>Marinibaculum</taxon>
    </lineage>
</organism>
<name>A0ABV7L6R8_9PROT</name>
<evidence type="ECO:0000313" key="4">
    <source>
        <dbReference type="Proteomes" id="UP001595528"/>
    </source>
</evidence>
<feature type="region of interest" description="Disordered" evidence="2">
    <location>
        <begin position="1"/>
        <end position="22"/>
    </location>
</feature>
<proteinExistence type="predicted"/>
<reference evidence="4" key="1">
    <citation type="journal article" date="2019" name="Int. J. Syst. Evol. Microbiol.">
        <title>The Global Catalogue of Microorganisms (GCM) 10K type strain sequencing project: providing services to taxonomists for standard genome sequencing and annotation.</title>
        <authorList>
            <consortium name="The Broad Institute Genomics Platform"/>
            <consortium name="The Broad Institute Genome Sequencing Center for Infectious Disease"/>
            <person name="Wu L."/>
            <person name="Ma J."/>
        </authorList>
    </citation>
    <scope>NUCLEOTIDE SEQUENCE [LARGE SCALE GENOMIC DNA]</scope>
    <source>
        <strain evidence="4">KCTC 42964</strain>
    </source>
</reference>
<evidence type="ECO:0000256" key="1">
    <source>
        <dbReference type="SAM" id="Coils"/>
    </source>
</evidence>
<accession>A0ABV7L6R8</accession>
<keyword evidence="4" id="KW-1185">Reference proteome</keyword>
<feature type="coiled-coil region" evidence="1">
    <location>
        <begin position="41"/>
        <end position="85"/>
    </location>
</feature>
<dbReference type="EMBL" id="JBHRTR010000037">
    <property type="protein sequence ID" value="MFC3230302.1"/>
    <property type="molecule type" value="Genomic_DNA"/>
</dbReference>
<keyword evidence="1" id="KW-0175">Coiled coil</keyword>
<dbReference type="RefSeq" id="WP_379905347.1">
    <property type="nucleotide sequence ID" value="NZ_JBHRTR010000037.1"/>
</dbReference>
<gene>
    <name evidence="3" type="ORF">ACFOGJ_23830</name>
</gene>
<evidence type="ECO:0000256" key="2">
    <source>
        <dbReference type="SAM" id="MobiDB-lite"/>
    </source>
</evidence>
<sequence>MDPETADTPADQETADQETADPAAAWQRLDAALTVLEDALLAQRRQSAEELQAVRRELEQARAENARLAEALKAEQARVQRLEDLTSAVSGRVDSAIGELESILEP</sequence>
<dbReference type="InterPro" id="IPR025310">
    <property type="entry name" value="DUF4164"/>
</dbReference>
<comment type="caution">
    <text evidence="3">The sequence shown here is derived from an EMBL/GenBank/DDBJ whole genome shotgun (WGS) entry which is preliminary data.</text>
</comment>
<dbReference type="Pfam" id="PF13747">
    <property type="entry name" value="DUF4164"/>
    <property type="match status" value="1"/>
</dbReference>
<dbReference type="Proteomes" id="UP001595528">
    <property type="component" value="Unassembled WGS sequence"/>
</dbReference>